<comment type="similarity">
    <text evidence="1">Belongs to the UPF0749 family.</text>
</comment>
<dbReference type="Gene3D" id="3.30.70.1880">
    <property type="entry name" value="Protein of unknown function DUF881"/>
    <property type="match status" value="1"/>
</dbReference>
<dbReference type="InterPro" id="IPR010273">
    <property type="entry name" value="DUF881"/>
</dbReference>
<dbReference type="Pfam" id="PF05949">
    <property type="entry name" value="DUF881"/>
    <property type="match status" value="1"/>
</dbReference>
<dbReference type="PANTHER" id="PTHR37313">
    <property type="entry name" value="UPF0749 PROTEIN RV1825"/>
    <property type="match status" value="1"/>
</dbReference>
<dbReference type="AlphaFoldDB" id="A0A6J4LY21"/>
<reference evidence="3" key="1">
    <citation type="submission" date="2020-02" db="EMBL/GenBank/DDBJ databases">
        <authorList>
            <person name="Meier V. D."/>
        </authorList>
    </citation>
    <scope>NUCLEOTIDE SEQUENCE</scope>
    <source>
        <strain evidence="3">AVDCRST_MAG29</strain>
    </source>
</reference>
<protein>
    <submittedName>
        <fullName evidence="3">Division initiation protein</fullName>
    </submittedName>
</protein>
<dbReference type="GO" id="GO:0005886">
    <property type="term" value="C:plasma membrane"/>
    <property type="evidence" value="ECO:0007669"/>
    <property type="project" value="TreeGrafter"/>
</dbReference>
<sequence length="247" mass="25680">MPEHEETDRPGGWSRLREAVTARPGRSQVVTAVLLGVLGAGAAVQVRSTDESNEFAGARRGDLVQLLDSLSAADLRARQQLQELEAAREELRTSSDQAAVAVKEAREEADDLAILSGLAPATGPGVTLTIEDPQNAVGARTMLNAVEELRDAGAEAIEVNGVVRVVAQTWFADSERGLTIDGTDVAAPYVVVAIGDPQTLSQAVAFRGGLSDEVESLGGRVEVSASDAVTVSAVADVGPSQYSQPAP</sequence>
<dbReference type="EMBL" id="CADCUG010000114">
    <property type="protein sequence ID" value="CAA9344898.1"/>
    <property type="molecule type" value="Genomic_DNA"/>
</dbReference>
<proteinExistence type="inferred from homology"/>
<keyword evidence="2" id="KW-0175">Coiled coil</keyword>
<name>A0A6J4LY21_9ACTN</name>
<evidence type="ECO:0000256" key="2">
    <source>
        <dbReference type="SAM" id="Coils"/>
    </source>
</evidence>
<dbReference type="PANTHER" id="PTHR37313:SF2">
    <property type="entry name" value="UPF0749 PROTEIN YLXX"/>
    <property type="match status" value="1"/>
</dbReference>
<evidence type="ECO:0000256" key="1">
    <source>
        <dbReference type="ARBA" id="ARBA00009108"/>
    </source>
</evidence>
<gene>
    <name evidence="3" type="ORF">AVDCRST_MAG29-1803</name>
</gene>
<evidence type="ECO:0000313" key="3">
    <source>
        <dbReference type="EMBL" id="CAA9344898.1"/>
    </source>
</evidence>
<organism evidence="3">
    <name type="scientific">uncultured Nocardioidaceae bacterium</name>
    <dbReference type="NCBI Taxonomy" id="253824"/>
    <lineage>
        <taxon>Bacteria</taxon>
        <taxon>Bacillati</taxon>
        <taxon>Actinomycetota</taxon>
        <taxon>Actinomycetes</taxon>
        <taxon>Propionibacteriales</taxon>
        <taxon>Nocardioidaceae</taxon>
        <taxon>environmental samples</taxon>
    </lineage>
</organism>
<feature type="coiled-coil region" evidence="2">
    <location>
        <begin position="67"/>
        <end position="108"/>
    </location>
</feature>
<accession>A0A6J4LY21</accession>